<evidence type="ECO:0000313" key="4">
    <source>
        <dbReference type="Proteomes" id="UP000295717"/>
    </source>
</evidence>
<feature type="transmembrane region" description="Helical" evidence="2">
    <location>
        <begin position="161"/>
        <end position="180"/>
    </location>
</feature>
<feature type="transmembrane region" description="Helical" evidence="2">
    <location>
        <begin position="483"/>
        <end position="502"/>
    </location>
</feature>
<feature type="transmembrane region" description="Helical" evidence="2">
    <location>
        <begin position="320"/>
        <end position="339"/>
    </location>
</feature>
<evidence type="ECO:0000256" key="2">
    <source>
        <dbReference type="SAM" id="Phobius"/>
    </source>
</evidence>
<keyword evidence="4" id="KW-1185">Reference proteome</keyword>
<dbReference type="PANTHER" id="PTHR38434">
    <property type="entry name" value="BLL2549 PROTEIN"/>
    <property type="match status" value="1"/>
</dbReference>
<dbReference type="PANTHER" id="PTHR38434:SF1">
    <property type="entry name" value="BLL2549 PROTEIN"/>
    <property type="match status" value="1"/>
</dbReference>
<comment type="caution">
    <text evidence="3">The sequence shown here is derived from an EMBL/GenBank/DDBJ whole genome shotgun (WGS) entry which is preliminary data.</text>
</comment>
<sequence length="922" mass="100948">MFITILFTLAGLAVGFWRDEPLLDALLGFLLGRVMALDLSRQTLAQQVAALRTELLRVRALARSAADRVAIDDPAEPAQGVRDQATPTGPAMASAVTPDRDPDSEPLSLDLDWEPAPEPVRHQPRGAADSGFRPTPRPLPETAQGIGWIMDLRDWFQRGNLFVRVGILLLFLGVGFLLKYAVDQEWLVFTLELRLAAVAAAGLGLLGLGWSQRERRRDYALLLQGAAIGILYLDVYGAYQLAHLLSAGTAFVLLALIGLLAAALAVIQNAHSLAWFGFAGGFLAPIVAASGRDDHIALFGYYALLNLAILAVAWFKSWRALNLLGFGFTFGIAVIWGVLRYEPERFATTAPFLLLFFLFYVSITVLETLRQPARPRGYLDTTLLFGTPILTFACQVELVRHIEYGIAWSAVAMGVFYLFLGWRLPRRDAAQIALLSQAFIALGVIFLSVAIPFALAAETTAGVWALEGAGLVWIGARQGRPSIRAFGLILQAGAAVALAAAYPFPDALPFLNGGYLGAAMIAIAGVISAWWLDRDDPDKPAWERGGAPWLLIWGLIWWFGAGLAEWQRSDVPATIPAHFLWYGVCTALIAEVIASRLSWRLLHRAQAAFPLVGLVALWIAFEHLAHPAVACGELAWPLFFVAGYLSLWRIERREAHPSLAWSHAVTGLLLLGVLQWEVVWRLLEQMGVMQGWRVATVALVPLLGLSLLTTLSLWPLHRWPFVYRILLGGTLAVSLLLWIPWSSHSPGGAAPWPWLPLLNPLDGMLALVLLALWQWWQGLGARKLIRPHRDTQRLVWALLGSLAFLWINLALLRALHHLWAIPYDLDALFASNLAQMAVSVLWGLVGVGLLLVARARQSRGVWMSAALILAAVVVKLFLVDLAASGTIERIVSFLAVGGLLVGIGWLSPLPPRGDGSERRDTV</sequence>
<dbReference type="Pfam" id="PF10101">
    <property type="entry name" value="DUF2339"/>
    <property type="match status" value="1"/>
</dbReference>
<feature type="transmembrane region" description="Helical" evidence="2">
    <location>
        <begin position="890"/>
        <end position="909"/>
    </location>
</feature>
<feature type="transmembrane region" description="Helical" evidence="2">
    <location>
        <begin position="794"/>
        <end position="813"/>
    </location>
</feature>
<protein>
    <submittedName>
        <fullName evidence="3">Putative membrane protein</fullName>
    </submittedName>
</protein>
<feature type="transmembrane region" description="Helical" evidence="2">
    <location>
        <begin position="833"/>
        <end position="853"/>
    </location>
</feature>
<feature type="transmembrane region" description="Helical" evidence="2">
    <location>
        <begin position="514"/>
        <end position="533"/>
    </location>
</feature>
<dbReference type="InterPro" id="IPR019286">
    <property type="entry name" value="DUF2339_TM"/>
</dbReference>
<keyword evidence="2" id="KW-0812">Transmembrane</keyword>
<name>A0A4R3N008_9GAMM</name>
<feature type="transmembrane region" description="Helical" evidence="2">
    <location>
        <begin position="378"/>
        <end position="398"/>
    </location>
</feature>
<feature type="transmembrane region" description="Helical" evidence="2">
    <location>
        <begin position="296"/>
        <end position="315"/>
    </location>
</feature>
<feature type="transmembrane region" description="Helical" evidence="2">
    <location>
        <begin position="245"/>
        <end position="266"/>
    </location>
</feature>
<feature type="transmembrane region" description="Helical" evidence="2">
    <location>
        <begin position="753"/>
        <end position="773"/>
    </location>
</feature>
<feature type="transmembrane region" description="Helical" evidence="2">
    <location>
        <begin position="692"/>
        <end position="714"/>
    </location>
</feature>
<feature type="transmembrane region" description="Helical" evidence="2">
    <location>
        <begin position="545"/>
        <end position="563"/>
    </location>
</feature>
<feature type="region of interest" description="Disordered" evidence="1">
    <location>
        <begin position="72"/>
        <end position="139"/>
    </location>
</feature>
<evidence type="ECO:0000313" key="3">
    <source>
        <dbReference type="EMBL" id="TCT21321.1"/>
    </source>
</evidence>
<feature type="transmembrane region" description="Helical" evidence="2">
    <location>
        <begin position="273"/>
        <end position="290"/>
    </location>
</feature>
<feature type="transmembrane region" description="Helical" evidence="2">
    <location>
        <begin position="345"/>
        <end position="366"/>
    </location>
</feature>
<dbReference type="EMBL" id="SMAO01000004">
    <property type="protein sequence ID" value="TCT21321.1"/>
    <property type="molecule type" value="Genomic_DNA"/>
</dbReference>
<proteinExistence type="predicted"/>
<gene>
    <name evidence="3" type="ORF">EDC35_104176</name>
</gene>
<keyword evidence="2" id="KW-1133">Transmembrane helix</keyword>
<feature type="transmembrane region" description="Helical" evidence="2">
    <location>
        <begin position="434"/>
        <end position="455"/>
    </location>
</feature>
<feature type="transmembrane region" description="Helical" evidence="2">
    <location>
        <begin position="575"/>
        <end position="594"/>
    </location>
</feature>
<dbReference type="PIRSF" id="PIRSF035905">
    <property type="entry name" value="UCP035905_mp"/>
    <property type="match status" value="1"/>
</dbReference>
<keyword evidence="2" id="KW-0472">Membrane</keyword>
<organism evidence="3 4">
    <name type="scientific">Thiobaca trueperi</name>
    <dbReference type="NCBI Taxonomy" id="127458"/>
    <lineage>
        <taxon>Bacteria</taxon>
        <taxon>Pseudomonadati</taxon>
        <taxon>Pseudomonadota</taxon>
        <taxon>Gammaproteobacteria</taxon>
        <taxon>Chromatiales</taxon>
        <taxon>Chromatiaceae</taxon>
        <taxon>Thiobaca</taxon>
    </lineage>
</organism>
<feature type="transmembrane region" description="Helical" evidence="2">
    <location>
        <begin position="404"/>
        <end position="422"/>
    </location>
</feature>
<feature type="transmembrane region" description="Helical" evidence="2">
    <location>
        <begin position="220"/>
        <end position="239"/>
    </location>
</feature>
<dbReference type="AlphaFoldDB" id="A0A4R3N008"/>
<feature type="transmembrane region" description="Helical" evidence="2">
    <location>
        <begin position="721"/>
        <end position="741"/>
    </location>
</feature>
<reference evidence="3 4" key="1">
    <citation type="submission" date="2019-03" db="EMBL/GenBank/DDBJ databases">
        <title>Genomic Encyclopedia of Type Strains, Phase IV (KMG-IV): sequencing the most valuable type-strain genomes for metagenomic binning, comparative biology and taxonomic classification.</title>
        <authorList>
            <person name="Goeker M."/>
        </authorList>
    </citation>
    <scope>NUCLEOTIDE SEQUENCE [LARGE SCALE GENOMIC DNA]</scope>
    <source>
        <strain evidence="3 4">DSM 13587</strain>
    </source>
</reference>
<dbReference type="InterPro" id="IPR014600">
    <property type="entry name" value="UCP035905_mem"/>
</dbReference>
<dbReference type="Proteomes" id="UP000295717">
    <property type="component" value="Unassembled WGS sequence"/>
</dbReference>
<dbReference type="RefSeq" id="WP_132976923.1">
    <property type="nucleotide sequence ID" value="NZ_SMAO01000004.1"/>
</dbReference>
<feature type="transmembrane region" description="Helical" evidence="2">
    <location>
        <begin position="860"/>
        <end position="878"/>
    </location>
</feature>
<accession>A0A4R3N008</accession>
<feature type="transmembrane region" description="Helical" evidence="2">
    <location>
        <begin position="627"/>
        <end position="647"/>
    </location>
</feature>
<feature type="transmembrane region" description="Helical" evidence="2">
    <location>
        <begin position="186"/>
        <end position="208"/>
    </location>
</feature>
<feature type="transmembrane region" description="Helical" evidence="2">
    <location>
        <begin position="601"/>
        <end position="621"/>
    </location>
</feature>
<feature type="transmembrane region" description="Helical" evidence="2">
    <location>
        <begin position="461"/>
        <end position="476"/>
    </location>
</feature>
<dbReference type="OrthoDB" id="207428at2"/>
<evidence type="ECO:0000256" key="1">
    <source>
        <dbReference type="SAM" id="MobiDB-lite"/>
    </source>
</evidence>
<feature type="transmembrane region" description="Helical" evidence="2">
    <location>
        <begin position="659"/>
        <end position="680"/>
    </location>
</feature>